<reference evidence="1 2" key="1">
    <citation type="submission" date="2018-07" db="EMBL/GenBank/DDBJ databases">
        <title>Dyadobacter roseus sp. nov., isolated from rose rhizosphere soil.</title>
        <authorList>
            <person name="Chen L."/>
        </authorList>
    </citation>
    <scope>NUCLEOTIDE SEQUENCE [LARGE SCALE GENOMIC DNA]</scope>
    <source>
        <strain evidence="1 2">RS19</strain>
    </source>
</reference>
<dbReference type="RefSeq" id="WP_115833010.1">
    <property type="nucleotide sequence ID" value="NZ_QNUL01000022.1"/>
</dbReference>
<dbReference type="OrthoDB" id="947112at2"/>
<dbReference type="InterPro" id="IPR018490">
    <property type="entry name" value="cNMP-bd_dom_sf"/>
</dbReference>
<dbReference type="InterPro" id="IPR014710">
    <property type="entry name" value="RmlC-like_jellyroll"/>
</dbReference>
<proteinExistence type="predicted"/>
<sequence length="186" mass="21467">MYDSKLTAHFAAFYPLGKPFISALSKVLTYKQFSKGDILRQNGQTPMIWYIEHGLAKGYYQDQEGNERVTRFWKEDQVMLLTGGNQYQTAADSIMLLEDSRITTLSDSSVLYLYHTFAEAAKLSNKIILNDRNYSEIKSFLCSLPTRHGYEQFQQLFPSERLLLQDIASYLETTPGRISVIRRNPE</sequence>
<name>A0A3D8Y663_9BACT</name>
<dbReference type="EMBL" id="QNUL01000022">
    <property type="protein sequence ID" value="REA58194.1"/>
    <property type="molecule type" value="Genomic_DNA"/>
</dbReference>
<keyword evidence="2" id="KW-1185">Reference proteome</keyword>
<evidence type="ECO:0000313" key="2">
    <source>
        <dbReference type="Proteomes" id="UP000256373"/>
    </source>
</evidence>
<organism evidence="1 2">
    <name type="scientific">Dyadobacter luteus</name>
    <dbReference type="NCBI Taxonomy" id="2259619"/>
    <lineage>
        <taxon>Bacteria</taxon>
        <taxon>Pseudomonadati</taxon>
        <taxon>Bacteroidota</taxon>
        <taxon>Cytophagia</taxon>
        <taxon>Cytophagales</taxon>
        <taxon>Spirosomataceae</taxon>
        <taxon>Dyadobacter</taxon>
    </lineage>
</organism>
<dbReference type="AlphaFoldDB" id="A0A3D8Y663"/>
<dbReference type="Gene3D" id="2.60.120.10">
    <property type="entry name" value="Jelly Rolls"/>
    <property type="match status" value="1"/>
</dbReference>
<gene>
    <name evidence="1" type="ORF">DSL64_21540</name>
</gene>
<accession>A0A3D8Y663</accession>
<dbReference type="Proteomes" id="UP000256373">
    <property type="component" value="Unassembled WGS sequence"/>
</dbReference>
<protein>
    <recommendedName>
        <fullName evidence="3">Crp/Fnr family transcriptional regulator</fullName>
    </recommendedName>
</protein>
<dbReference type="SUPFAM" id="SSF51206">
    <property type="entry name" value="cAMP-binding domain-like"/>
    <property type="match status" value="1"/>
</dbReference>
<comment type="caution">
    <text evidence="1">The sequence shown here is derived from an EMBL/GenBank/DDBJ whole genome shotgun (WGS) entry which is preliminary data.</text>
</comment>
<evidence type="ECO:0008006" key="3">
    <source>
        <dbReference type="Google" id="ProtNLM"/>
    </source>
</evidence>
<evidence type="ECO:0000313" key="1">
    <source>
        <dbReference type="EMBL" id="REA58194.1"/>
    </source>
</evidence>